<feature type="transmembrane region" description="Helical" evidence="1">
    <location>
        <begin position="133"/>
        <end position="152"/>
    </location>
</feature>
<dbReference type="EMBL" id="QMEY01000043">
    <property type="protein sequence ID" value="RBQ13882.1"/>
    <property type="molecule type" value="Genomic_DNA"/>
</dbReference>
<keyword evidence="3" id="KW-1185">Reference proteome</keyword>
<sequence>MLVNLLSTCRLEVRVNDRLSAEEALREIDQIGGSVRRSGRWASRWMLVLGIGAVVYWLAMLLGGETLRDIAGWGWLVFVACSVIYVFRQRVFSRAVWRLQWPVAAGFVLTSAAATLFAAFLMPDEPGPLRIPLAVLIAVVAGAPPIWGGWLLRHREVAG</sequence>
<gene>
    <name evidence="2" type="ORF">DP939_43495</name>
</gene>
<keyword evidence="1" id="KW-1133">Transmembrane helix</keyword>
<evidence type="ECO:0000313" key="2">
    <source>
        <dbReference type="EMBL" id="RBQ13882.1"/>
    </source>
</evidence>
<feature type="transmembrane region" description="Helical" evidence="1">
    <location>
        <begin position="99"/>
        <end position="121"/>
    </location>
</feature>
<proteinExistence type="predicted"/>
<organism evidence="2 3">
    <name type="scientific">Spongiactinospora rosea</name>
    <dbReference type="NCBI Taxonomy" id="2248750"/>
    <lineage>
        <taxon>Bacteria</taxon>
        <taxon>Bacillati</taxon>
        <taxon>Actinomycetota</taxon>
        <taxon>Actinomycetes</taxon>
        <taxon>Streptosporangiales</taxon>
        <taxon>Streptosporangiaceae</taxon>
        <taxon>Spongiactinospora</taxon>
    </lineage>
</organism>
<name>A0A366LL40_9ACTN</name>
<evidence type="ECO:0000256" key="1">
    <source>
        <dbReference type="SAM" id="Phobius"/>
    </source>
</evidence>
<feature type="transmembrane region" description="Helical" evidence="1">
    <location>
        <begin position="45"/>
        <end position="64"/>
    </location>
</feature>
<feature type="transmembrane region" description="Helical" evidence="1">
    <location>
        <begin position="70"/>
        <end position="87"/>
    </location>
</feature>
<protein>
    <submittedName>
        <fullName evidence="2">Uncharacterized protein</fullName>
    </submittedName>
</protein>
<dbReference type="Proteomes" id="UP000253303">
    <property type="component" value="Unassembled WGS sequence"/>
</dbReference>
<keyword evidence="1" id="KW-0812">Transmembrane</keyword>
<reference evidence="2 3" key="1">
    <citation type="submission" date="2018-06" db="EMBL/GenBank/DDBJ databases">
        <title>Sphaerisporangium craniellae sp. nov., isolated from a marine sponge in the South China Sea.</title>
        <authorList>
            <person name="Li L."/>
        </authorList>
    </citation>
    <scope>NUCLEOTIDE SEQUENCE [LARGE SCALE GENOMIC DNA]</scope>
    <source>
        <strain evidence="2 3">LHW63015</strain>
    </source>
</reference>
<comment type="caution">
    <text evidence="2">The sequence shown here is derived from an EMBL/GenBank/DDBJ whole genome shotgun (WGS) entry which is preliminary data.</text>
</comment>
<dbReference type="AlphaFoldDB" id="A0A366LL40"/>
<evidence type="ECO:0000313" key="3">
    <source>
        <dbReference type="Proteomes" id="UP000253303"/>
    </source>
</evidence>
<accession>A0A366LL40</accession>
<keyword evidence="1" id="KW-0472">Membrane</keyword>